<proteinExistence type="predicted"/>
<evidence type="ECO:0000313" key="2">
    <source>
        <dbReference type="EMBL" id="KON88918.1"/>
    </source>
</evidence>
<gene>
    <name evidence="2" type="ORF">AF332_20390</name>
</gene>
<dbReference type="Proteomes" id="UP000037109">
    <property type="component" value="Unassembled WGS sequence"/>
</dbReference>
<dbReference type="RefSeq" id="WP_053436303.1">
    <property type="nucleotide sequence ID" value="NZ_LGUF01000007.1"/>
</dbReference>
<keyword evidence="1" id="KW-0812">Transmembrane</keyword>
<dbReference type="PATRIC" id="fig|1459.3.peg.4498"/>
<reference evidence="3" key="1">
    <citation type="submission" date="2015-07" db="EMBL/GenBank/DDBJ databases">
        <title>Fjat-10036 dsm4.</title>
        <authorList>
            <person name="Liu B."/>
            <person name="Wang J."/>
            <person name="Zhu Y."/>
            <person name="Liu G."/>
            <person name="Chen Q."/>
            <person name="Chen Z."/>
            <person name="Lan J."/>
            <person name="Che J."/>
            <person name="Ge C."/>
            <person name="Shi H."/>
            <person name="Pan Z."/>
            <person name="Liu X."/>
        </authorList>
    </citation>
    <scope>NUCLEOTIDE SEQUENCE [LARGE SCALE GENOMIC DNA]</scope>
    <source>
        <strain evidence="3">DSM 4</strain>
    </source>
</reference>
<sequence length="236" mass="27368">MLKNKKEISTAIFILTVSFIVVIVETPIESKIPGFINLILFLIFLIGLGKIFTYSSNNSFINFLNWLFRVLLLITFTLGFLNVYLENPLNFRFLIVLTIFIIIFSVILITNALKNFNNMIFQLLNFIFGYGLILCVAGIGFGLFYLEYNDVFNLYTLEEYNKIMFHSNSSLTTYLFIIYKGLIPFYSFPSSGIILEQPITLILLCEYIIGFVFNVIIIGFFVSYFVTKFSKRNEEQ</sequence>
<comment type="caution">
    <text evidence="2">The sequence shown here is derived from an EMBL/GenBank/DDBJ whole genome shotgun (WGS) entry which is preliminary data.</text>
</comment>
<dbReference type="AlphaFoldDB" id="A0A0M0GGK7"/>
<dbReference type="EMBL" id="LGUF01000007">
    <property type="protein sequence ID" value="KON88918.1"/>
    <property type="molecule type" value="Genomic_DNA"/>
</dbReference>
<evidence type="ECO:0000313" key="3">
    <source>
        <dbReference type="Proteomes" id="UP000037109"/>
    </source>
</evidence>
<feature type="transmembrane region" description="Helical" evidence="1">
    <location>
        <begin position="34"/>
        <end position="54"/>
    </location>
</feature>
<protein>
    <submittedName>
        <fullName evidence="2">Uncharacterized protein</fullName>
    </submittedName>
</protein>
<dbReference type="OrthoDB" id="10011373at2"/>
<feature type="transmembrane region" description="Helical" evidence="1">
    <location>
        <begin position="123"/>
        <end position="146"/>
    </location>
</feature>
<accession>A0A0M0GGK7</accession>
<keyword evidence="1" id="KW-1133">Transmembrane helix</keyword>
<keyword evidence="1" id="KW-0472">Membrane</keyword>
<feature type="transmembrane region" description="Helical" evidence="1">
    <location>
        <begin position="171"/>
        <end position="189"/>
    </location>
</feature>
<keyword evidence="3" id="KW-1185">Reference proteome</keyword>
<feature type="transmembrane region" description="Helical" evidence="1">
    <location>
        <begin position="201"/>
        <end position="226"/>
    </location>
</feature>
<evidence type="ECO:0000256" key="1">
    <source>
        <dbReference type="SAM" id="Phobius"/>
    </source>
</evidence>
<feature type="transmembrane region" description="Helical" evidence="1">
    <location>
        <begin position="12"/>
        <end position="28"/>
    </location>
</feature>
<organism evidence="2 3">
    <name type="scientific">Sporosarcina globispora</name>
    <name type="common">Bacillus globisporus</name>
    <dbReference type="NCBI Taxonomy" id="1459"/>
    <lineage>
        <taxon>Bacteria</taxon>
        <taxon>Bacillati</taxon>
        <taxon>Bacillota</taxon>
        <taxon>Bacilli</taxon>
        <taxon>Bacillales</taxon>
        <taxon>Caryophanaceae</taxon>
        <taxon>Sporosarcina</taxon>
    </lineage>
</organism>
<name>A0A0M0GGK7_SPOGL</name>
<feature type="transmembrane region" description="Helical" evidence="1">
    <location>
        <begin position="91"/>
        <end position="111"/>
    </location>
</feature>
<feature type="transmembrane region" description="Helical" evidence="1">
    <location>
        <begin position="66"/>
        <end position="85"/>
    </location>
</feature>